<dbReference type="AlphaFoldDB" id="A0A162T263"/>
<dbReference type="Proteomes" id="UP000185680">
    <property type="component" value="Chromosome"/>
</dbReference>
<dbReference type="Pfam" id="PF00440">
    <property type="entry name" value="TetR_N"/>
    <property type="match status" value="1"/>
</dbReference>
<organism evidence="7 10">
    <name type="scientific">Hydrogenophaga crassostreae</name>
    <dbReference type="NCBI Taxonomy" id="1763535"/>
    <lineage>
        <taxon>Bacteria</taxon>
        <taxon>Pseudomonadati</taxon>
        <taxon>Pseudomonadota</taxon>
        <taxon>Betaproteobacteria</taxon>
        <taxon>Burkholderiales</taxon>
        <taxon>Comamonadaceae</taxon>
        <taxon>Hydrogenophaga</taxon>
    </lineage>
</organism>
<gene>
    <name evidence="7" type="ORF">LPB072_10680</name>
    <name evidence="8" type="ORF">LPB72_06700</name>
</gene>
<protein>
    <recommendedName>
        <fullName evidence="6">HTH tetR-type domain-containing protein</fullName>
    </recommendedName>
</protein>
<feature type="compositionally biased region" description="Basic and acidic residues" evidence="5">
    <location>
        <begin position="15"/>
        <end position="30"/>
    </location>
</feature>
<evidence type="ECO:0000256" key="2">
    <source>
        <dbReference type="ARBA" id="ARBA00023125"/>
    </source>
</evidence>
<keyword evidence="2 4" id="KW-0238">DNA-binding</keyword>
<dbReference type="PANTHER" id="PTHR30055:SF234">
    <property type="entry name" value="HTH-TYPE TRANSCRIPTIONAL REGULATOR BETI"/>
    <property type="match status" value="1"/>
</dbReference>
<evidence type="ECO:0000313" key="10">
    <source>
        <dbReference type="Proteomes" id="UP000185680"/>
    </source>
</evidence>
<dbReference type="InterPro" id="IPR001647">
    <property type="entry name" value="HTH_TetR"/>
</dbReference>
<evidence type="ECO:0000313" key="9">
    <source>
        <dbReference type="Proteomes" id="UP000185657"/>
    </source>
</evidence>
<evidence type="ECO:0000256" key="1">
    <source>
        <dbReference type="ARBA" id="ARBA00023015"/>
    </source>
</evidence>
<dbReference type="InterPro" id="IPR009057">
    <property type="entry name" value="Homeodomain-like_sf"/>
</dbReference>
<dbReference type="EMBL" id="CP017476">
    <property type="protein sequence ID" value="AOW13250.1"/>
    <property type="molecule type" value="Genomic_DNA"/>
</dbReference>
<dbReference type="EMBL" id="LVWD01000007">
    <property type="protein sequence ID" value="OAD42603.1"/>
    <property type="molecule type" value="Genomic_DNA"/>
</dbReference>
<dbReference type="SUPFAM" id="SSF46689">
    <property type="entry name" value="Homeodomain-like"/>
    <property type="match status" value="1"/>
</dbReference>
<sequence length="274" mass="29831">MTVPLDAITPVPGPVEREKAKAREQGRRERQQRTAAMRRQHLLDVAWALLVEGGPHSFNMRDLGARAGYTAGALYSYFPSRDHLIGELRRRLLRSLSDRVGRTFKQGKKVVAVDQQRIETKAWSGEPLSAGQHQELFDRCTLTWWQVLSSDPNAMTLLLTGHRSNVAECRGQVSDDAPRDLLVELSEATQACTLALEEAGFASAEALAVQQQILCFAVGLLVAQPSCLSTPGGRKAASRRFANVVRALLGKAPGEENGGGGECTEAEGAQVNLF</sequence>
<dbReference type="STRING" id="1763535.LPB072_10680"/>
<dbReference type="PROSITE" id="PS50977">
    <property type="entry name" value="HTH_TETR_2"/>
    <property type="match status" value="1"/>
</dbReference>
<proteinExistence type="predicted"/>
<dbReference type="InterPro" id="IPR050109">
    <property type="entry name" value="HTH-type_TetR-like_transc_reg"/>
</dbReference>
<dbReference type="PANTHER" id="PTHR30055">
    <property type="entry name" value="HTH-TYPE TRANSCRIPTIONAL REGULATOR RUTR"/>
    <property type="match status" value="1"/>
</dbReference>
<evidence type="ECO:0000313" key="7">
    <source>
        <dbReference type="EMBL" id="AOW13250.1"/>
    </source>
</evidence>
<feature type="region of interest" description="Disordered" evidence="5">
    <location>
        <begin position="1"/>
        <end position="30"/>
    </location>
</feature>
<evidence type="ECO:0000256" key="4">
    <source>
        <dbReference type="PROSITE-ProRule" id="PRU00335"/>
    </source>
</evidence>
<keyword evidence="9" id="KW-1185">Reference proteome</keyword>
<keyword evidence="1" id="KW-0805">Transcription regulation</keyword>
<reference evidence="7 10" key="2">
    <citation type="submission" date="2016-10" db="EMBL/GenBank/DDBJ databases">
        <title>Hydorgenophaga sp. LPB0072 isolated from gastropod.</title>
        <authorList>
            <person name="Kim E."/>
            <person name="Yi H."/>
        </authorList>
    </citation>
    <scope>NUCLEOTIDE SEQUENCE [LARGE SCALE GENOMIC DNA]</scope>
    <source>
        <strain evidence="7 10">LPB0072</strain>
    </source>
</reference>
<evidence type="ECO:0000256" key="3">
    <source>
        <dbReference type="ARBA" id="ARBA00023163"/>
    </source>
</evidence>
<dbReference type="KEGG" id="hyl:LPB072_10680"/>
<accession>A0A162T263</accession>
<reference evidence="8 9" key="1">
    <citation type="submission" date="2016-02" db="EMBL/GenBank/DDBJ databases">
        <title>Draft genome sequence of Hydrogenophaga sp. LPB0072.</title>
        <authorList>
            <person name="Shin S.-K."/>
            <person name="Yi H."/>
        </authorList>
    </citation>
    <scope>NUCLEOTIDE SEQUENCE [LARGE SCALE GENOMIC DNA]</scope>
    <source>
        <strain evidence="8 9">LPB0072</strain>
    </source>
</reference>
<keyword evidence="3" id="KW-0804">Transcription</keyword>
<dbReference type="Proteomes" id="UP000185657">
    <property type="component" value="Unassembled WGS sequence"/>
</dbReference>
<evidence type="ECO:0000259" key="6">
    <source>
        <dbReference type="PROSITE" id="PS50977"/>
    </source>
</evidence>
<evidence type="ECO:0000256" key="5">
    <source>
        <dbReference type="SAM" id="MobiDB-lite"/>
    </source>
</evidence>
<dbReference type="GO" id="GO:0000976">
    <property type="term" value="F:transcription cis-regulatory region binding"/>
    <property type="evidence" value="ECO:0007669"/>
    <property type="project" value="TreeGrafter"/>
</dbReference>
<dbReference type="Gene3D" id="1.10.357.10">
    <property type="entry name" value="Tetracycline Repressor, domain 2"/>
    <property type="match status" value="1"/>
</dbReference>
<dbReference type="GO" id="GO:0003700">
    <property type="term" value="F:DNA-binding transcription factor activity"/>
    <property type="evidence" value="ECO:0007669"/>
    <property type="project" value="TreeGrafter"/>
</dbReference>
<feature type="DNA-binding region" description="H-T-H motif" evidence="4">
    <location>
        <begin position="59"/>
        <end position="78"/>
    </location>
</feature>
<evidence type="ECO:0000313" key="8">
    <source>
        <dbReference type="EMBL" id="OAD42603.1"/>
    </source>
</evidence>
<feature type="domain" description="HTH tetR-type" evidence="6">
    <location>
        <begin position="36"/>
        <end position="96"/>
    </location>
</feature>
<name>A0A162T263_9BURK</name>